<dbReference type="AlphaFoldDB" id="A0A6G0Y1V3"/>
<name>A0A6G0Y1V3_APHCR</name>
<dbReference type="EMBL" id="VUJU01006876">
    <property type="protein sequence ID" value="KAF0747343.1"/>
    <property type="molecule type" value="Genomic_DNA"/>
</dbReference>
<dbReference type="OrthoDB" id="123207at2759"/>
<organism evidence="3 4">
    <name type="scientific">Aphis craccivora</name>
    <name type="common">Cowpea aphid</name>
    <dbReference type="NCBI Taxonomy" id="307492"/>
    <lineage>
        <taxon>Eukaryota</taxon>
        <taxon>Metazoa</taxon>
        <taxon>Ecdysozoa</taxon>
        <taxon>Arthropoda</taxon>
        <taxon>Hexapoda</taxon>
        <taxon>Insecta</taxon>
        <taxon>Pterygota</taxon>
        <taxon>Neoptera</taxon>
        <taxon>Paraneoptera</taxon>
        <taxon>Hemiptera</taxon>
        <taxon>Sternorrhyncha</taxon>
        <taxon>Aphidomorpha</taxon>
        <taxon>Aphidoidea</taxon>
        <taxon>Aphididae</taxon>
        <taxon>Aphidini</taxon>
        <taxon>Aphis</taxon>
        <taxon>Aphis</taxon>
    </lineage>
</organism>
<comment type="caution">
    <text evidence="3">The sequence shown here is derived from an EMBL/GenBank/DDBJ whole genome shotgun (WGS) entry which is preliminary data.</text>
</comment>
<reference evidence="3 4" key="1">
    <citation type="submission" date="2019-08" db="EMBL/GenBank/DDBJ databases">
        <title>Whole genome of Aphis craccivora.</title>
        <authorList>
            <person name="Voronova N.V."/>
            <person name="Shulinski R.S."/>
            <person name="Bandarenka Y.V."/>
            <person name="Zhorov D.G."/>
            <person name="Warner D."/>
        </authorList>
    </citation>
    <scope>NUCLEOTIDE SEQUENCE [LARGE SCALE GENOMIC DNA]</scope>
    <source>
        <strain evidence="3">180601</strain>
        <tissue evidence="3">Whole Body</tissue>
    </source>
</reference>
<evidence type="ECO:0000313" key="4">
    <source>
        <dbReference type="Proteomes" id="UP000478052"/>
    </source>
</evidence>
<evidence type="ECO:0000259" key="2">
    <source>
        <dbReference type="Pfam" id="PF13843"/>
    </source>
</evidence>
<feature type="non-terminal residue" evidence="3">
    <location>
        <position position="1"/>
    </location>
</feature>
<gene>
    <name evidence="3" type="ORF">FWK35_00022477</name>
</gene>
<dbReference type="Proteomes" id="UP000478052">
    <property type="component" value="Unassembled WGS sequence"/>
</dbReference>
<evidence type="ECO:0000256" key="1">
    <source>
        <dbReference type="SAM" id="MobiDB-lite"/>
    </source>
</evidence>
<dbReference type="InterPro" id="IPR029526">
    <property type="entry name" value="PGBD"/>
</dbReference>
<feature type="compositionally biased region" description="Low complexity" evidence="1">
    <location>
        <begin position="36"/>
        <end position="52"/>
    </location>
</feature>
<dbReference type="PANTHER" id="PTHR47272:SF1">
    <property type="entry name" value="PIGGYBAC TRANSPOSABLE ELEMENT-DERIVED PROTEIN 3-LIKE"/>
    <property type="match status" value="1"/>
</dbReference>
<proteinExistence type="predicted"/>
<dbReference type="PANTHER" id="PTHR47272">
    <property type="entry name" value="DDE_TNP_1_7 DOMAIN-CONTAINING PROTEIN"/>
    <property type="match status" value="1"/>
</dbReference>
<dbReference type="Pfam" id="PF13843">
    <property type="entry name" value="DDE_Tnp_1_7"/>
    <property type="match status" value="1"/>
</dbReference>
<feature type="region of interest" description="Disordered" evidence="1">
    <location>
        <begin position="27"/>
        <end position="60"/>
    </location>
</feature>
<protein>
    <submittedName>
        <fullName evidence="3">PiggyBac transposable element-derived protein 3-like</fullName>
    </submittedName>
</protein>
<evidence type="ECO:0000313" key="3">
    <source>
        <dbReference type="EMBL" id="KAF0747343.1"/>
    </source>
</evidence>
<accession>A0A6G0Y1V3</accession>
<feature type="domain" description="PiggyBac transposable element-derived protein" evidence="2">
    <location>
        <begin position="116"/>
        <end position="365"/>
    </location>
</feature>
<keyword evidence="4" id="KW-1185">Reference proteome</keyword>
<feature type="region of interest" description="Disordered" evidence="1">
    <location>
        <begin position="525"/>
        <end position="549"/>
    </location>
</feature>
<sequence length="549" mass="63733">ELNEQLAKDFEEIYQFVDEQVPNNLSEAISQPTLIPSPASSRPSSSTSTTPRRSSRKSKILPNNQLPQSISVVQKSTKKIPLKHLTFSWKKSSKFDFGVHVPLQQQYFTDSISVLTPIEYFFKFFSEDLITLMVEQSNLYSFQKFQKPLGVTFNEIKEFLGIELWMGVVKLPAYTDFWAQYTRFSFVANVMPLKRYQQILRCLHFTNNEESDVTDRFFKVRLVLDIIRLNCLKLSQGQRFSIDEMMVPYKGKKAGSRRQYMQNKPKKWGIKLFVRAGIDGMVYDFLVYSGDCTFRNITFSTFETGYFGLGPKVVIALCSTIPNKPLSVVYFDNFFTTPELIYYLRDEFGILSLGTLRKQHLRGCPLMEDKKTGMKSHKWYMSLFSQMIDISINNAWLVYKRDCKELNEKPTMKLKQFRTNVAMILTCQNKPKVGRRPLSQDQVKKIRHPVAPRPIENVRLDKVDHLPTFTTKGRCRLCKTGQTTILCDKCNCRLCLYAISMDLYDHFSNLYECSFHPTSKKPGRCWRNVSPAPPRQNRGDQGDYFGPII</sequence>